<dbReference type="SFLD" id="SFLDS00005">
    <property type="entry name" value="Isoprenoid_Synthase_Type_I"/>
    <property type="match status" value="1"/>
</dbReference>
<keyword evidence="9" id="KW-0414">Isoprene biosynthesis</keyword>
<proteinExistence type="inferred from homology"/>
<accession>A0AA41UX52</accession>
<dbReference type="InterPro" id="IPR008949">
    <property type="entry name" value="Isoprenoid_synthase_dom_sf"/>
</dbReference>
<dbReference type="SUPFAM" id="SSF48576">
    <property type="entry name" value="Terpenoid synthases"/>
    <property type="match status" value="2"/>
</dbReference>
<organism evidence="10 11">
    <name type="scientific">Papaver nudicaule</name>
    <name type="common">Iceland poppy</name>
    <dbReference type="NCBI Taxonomy" id="74823"/>
    <lineage>
        <taxon>Eukaryota</taxon>
        <taxon>Viridiplantae</taxon>
        <taxon>Streptophyta</taxon>
        <taxon>Embryophyta</taxon>
        <taxon>Tracheophyta</taxon>
        <taxon>Spermatophyta</taxon>
        <taxon>Magnoliopsida</taxon>
        <taxon>Ranunculales</taxon>
        <taxon>Papaveraceae</taxon>
        <taxon>Papaveroideae</taxon>
        <taxon>Papaver</taxon>
    </lineage>
</organism>
<dbReference type="PROSITE" id="PS00444">
    <property type="entry name" value="POLYPRENYL_SYNTHASE_2"/>
    <property type="match status" value="1"/>
</dbReference>
<dbReference type="InterPro" id="IPR006449">
    <property type="entry name" value="Squal_synth-like"/>
</dbReference>
<dbReference type="PROSITE" id="PS00723">
    <property type="entry name" value="POLYPRENYL_SYNTHASE_1"/>
    <property type="match status" value="1"/>
</dbReference>
<dbReference type="CDD" id="cd00685">
    <property type="entry name" value="Trans_IPPS_HT"/>
    <property type="match status" value="1"/>
</dbReference>
<dbReference type="GO" id="GO:0008299">
    <property type="term" value="P:isoprenoid biosynthetic process"/>
    <property type="evidence" value="ECO:0007669"/>
    <property type="project" value="UniProtKB-KW"/>
</dbReference>
<dbReference type="GO" id="GO:0051996">
    <property type="term" value="F:squalene synthase [NAD(P)H] activity"/>
    <property type="evidence" value="ECO:0007669"/>
    <property type="project" value="InterPro"/>
</dbReference>
<keyword evidence="7" id="KW-0460">Magnesium</keyword>
<dbReference type="EMBL" id="JAJJMA010018602">
    <property type="protein sequence ID" value="MCL7023117.1"/>
    <property type="molecule type" value="Genomic_DNA"/>
</dbReference>
<dbReference type="FunFam" id="1.10.600.10:FF:000015">
    <property type="entry name" value="Solanesyl diphosphate synthase 3, chloroplastic/mitochondrial"/>
    <property type="match status" value="1"/>
</dbReference>
<sequence>MKELNMELLRVIKLIMKATEKQSPLEPHWEFCYSIFMKDVASILFGTESHPKYIFAYKKYMGIDELLDVMCVWWCVLRALDTVEDEPTLPSELKVPILENFHQHIYDRDLPISCGTKLHHKVLMDNYYHTSTALLELPKGYQTSIENSAKIMGAGMAKFILNEVETVDDYNEYCYIVNGAILVELSEHLHASNLEDLTSDHLPISMGLMCQKVHFIIDVFDHINAIPKGGRMYWPRQIWSKYVDKVEDLIHKENSEKAVCCLNDMVTDALFHVVDSIEYLSTLRHSGIFRLYASIQILVIGKLSVCYNNIEVFRGRVESNPGQRAAKVVLGTKSMSSVYEALYDFSSALKAKIDSNDPSATTTLRYVEEIQKVCENSGLLNQRSSFLETGVGSKSCQVQQGGNSSVGEQVYPFSLVSDELSLIGNRLREMVVSEVPKLALAAEYFFEMGVEGKRFRPTVLLLMASSLNVSLPESVPDPVINFSSDLRTRQQRIAEITEMIHVASLLHDDVLDDADTRRGVRSLNILMGNKLSVLAGDFLFSRACVGLASVKDPEVFSLMSAAIEHLVAGEIMQMTSTSEDLFSMDQYMRKTYYKTASLIANSCKSIAILAGQTTEVAMLAYDYGRNLGLAYQLIDDVLDFTGTSASLGKGSLSDIRNGIITAPILFAIEEFPELREVINQGFDDPKNVDLSLEYLGKSRGIQRAKELAIEHANLAASAINSLPQSDDDNVRISRRALVDLTQIVITRTK</sequence>
<dbReference type="PANTHER" id="PTHR12001">
    <property type="entry name" value="GERANYLGERANYL PYROPHOSPHATE SYNTHASE"/>
    <property type="match status" value="1"/>
</dbReference>
<evidence type="ECO:0000313" key="10">
    <source>
        <dbReference type="EMBL" id="MCL7023117.1"/>
    </source>
</evidence>
<dbReference type="Pfam" id="PF00348">
    <property type="entry name" value="polyprenyl_synt"/>
    <property type="match status" value="1"/>
</dbReference>
<dbReference type="NCBIfam" id="TIGR01559">
    <property type="entry name" value="squal_synth"/>
    <property type="match status" value="1"/>
</dbReference>
<dbReference type="Pfam" id="PF00494">
    <property type="entry name" value="SQS_PSY"/>
    <property type="match status" value="1"/>
</dbReference>
<dbReference type="GO" id="GO:0005739">
    <property type="term" value="C:mitochondrion"/>
    <property type="evidence" value="ECO:0007669"/>
    <property type="project" value="UniProtKB-SubCell"/>
</dbReference>
<evidence type="ECO:0000256" key="9">
    <source>
        <dbReference type="ARBA" id="ARBA00023229"/>
    </source>
</evidence>
<comment type="similarity">
    <text evidence="3">Belongs to the phytoene/squalene synthase family.</text>
</comment>
<keyword evidence="5" id="KW-0808">Transferase</keyword>
<dbReference type="Proteomes" id="UP001177140">
    <property type="component" value="Unassembled WGS sequence"/>
</dbReference>
<evidence type="ECO:0000256" key="4">
    <source>
        <dbReference type="ARBA" id="ARBA00006706"/>
    </source>
</evidence>
<dbReference type="AlphaFoldDB" id="A0AA41UX52"/>
<name>A0AA41UX52_PAPNU</name>
<dbReference type="FunFam" id="1.10.600.10:FF:000023">
    <property type="entry name" value="Squalene synthase"/>
    <property type="match status" value="1"/>
</dbReference>
<evidence type="ECO:0000256" key="5">
    <source>
        <dbReference type="ARBA" id="ARBA00022679"/>
    </source>
</evidence>
<protein>
    <submittedName>
        <fullName evidence="10">Uncharacterized protein</fullName>
    </submittedName>
</protein>
<dbReference type="GO" id="GO:0046872">
    <property type="term" value="F:metal ion binding"/>
    <property type="evidence" value="ECO:0007669"/>
    <property type="project" value="UniProtKB-KW"/>
</dbReference>
<evidence type="ECO:0000256" key="6">
    <source>
        <dbReference type="ARBA" id="ARBA00022723"/>
    </source>
</evidence>
<dbReference type="GO" id="GO:0006744">
    <property type="term" value="P:ubiquinone biosynthetic process"/>
    <property type="evidence" value="ECO:0007669"/>
    <property type="project" value="TreeGrafter"/>
</dbReference>
<evidence type="ECO:0000256" key="2">
    <source>
        <dbReference type="ARBA" id="ARBA00004173"/>
    </source>
</evidence>
<evidence type="ECO:0000313" key="11">
    <source>
        <dbReference type="Proteomes" id="UP001177140"/>
    </source>
</evidence>
<comment type="cofactor">
    <cofactor evidence="1">
        <name>Mg(2+)</name>
        <dbReference type="ChEBI" id="CHEBI:18420"/>
    </cofactor>
</comment>
<evidence type="ECO:0000256" key="3">
    <source>
        <dbReference type="ARBA" id="ARBA00006251"/>
    </source>
</evidence>
<evidence type="ECO:0000256" key="8">
    <source>
        <dbReference type="ARBA" id="ARBA00023128"/>
    </source>
</evidence>
<dbReference type="Gene3D" id="1.10.600.10">
    <property type="entry name" value="Farnesyl Diphosphate Synthase"/>
    <property type="match status" value="2"/>
</dbReference>
<gene>
    <name evidence="10" type="ORF">MKW94_014896</name>
</gene>
<reference evidence="10" key="1">
    <citation type="submission" date="2022-03" db="EMBL/GenBank/DDBJ databases">
        <title>A functionally conserved STORR gene fusion in Papaver species that diverged 16.8 million years ago.</title>
        <authorList>
            <person name="Catania T."/>
        </authorList>
    </citation>
    <scope>NUCLEOTIDE SEQUENCE</scope>
    <source>
        <strain evidence="10">S-191538</strain>
    </source>
</reference>
<keyword evidence="11" id="KW-1185">Reference proteome</keyword>
<evidence type="ECO:0000256" key="1">
    <source>
        <dbReference type="ARBA" id="ARBA00001946"/>
    </source>
</evidence>
<dbReference type="GO" id="GO:1990234">
    <property type="term" value="C:transferase complex"/>
    <property type="evidence" value="ECO:0007669"/>
    <property type="project" value="TreeGrafter"/>
</dbReference>
<dbReference type="PANTHER" id="PTHR12001:SF69">
    <property type="entry name" value="ALL TRANS-POLYPRENYL-DIPHOSPHATE SYNTHASE PDSS1"/>
    <property type="match status" value="1"/>
</dbReference>
<comment type="subcellular location">
    <subcellularLocation>
        <location evidence="2">Mitochondrion</location>
    </subcellularLocation>
</comment>
<evidence type="ECO:0000256" key="7">
    <source>
        <dbReference type="ARBA" id="ARBA00022842"/>
    </source>
</evidence>
<comment type="caution">
    <text evidence="10">The sequence shown here is derived from an EMBL/GenBank/DDBJ whole genome shotgun (WGS) entry which is preliminary data.</text>
</comment>
<keyword evidence="6" id="KW-0479">Metal-binding</keyword>
<dbReference type="InterPro" id="IPR000092">
    <property type="entry name" value="Polyprenyl_synt"/>
</dbReference>
<keyword evidence="8" id="KW-0496">Mitochondrion</keyword>
<dbReference type="InterPro" id="IPR033749">
    <property type="entry name" value="Polyprenyl_synt_CS"/>
</dbReference>
<comment type="similarity">
    <text evidence="4">Belongs to the FPP/GGPP synthase family.</text>
</comment>
<dbReference type="InterPro" id="IPR002060">
    <property type="entry name" value="Squ/phyt_synthse"/>
</dbReference>